<evidence type="ECO:0000313" key="3">
    <source>
        <dbReference type="Proteomes" id="UP000038010"/>
    </source>
</evidence>
<evidence type="ECO:0000256" key="1">
    <source>
        <dbReference type="SAM" id="MobiDB-lite"/>
    </source>
</evidence>
<proteinExistence type="predicted"/>
<dbReference type="GO" id="GO:0000209">
    <property type="term" value="P:protein polyubiquitination"/>
    <property type="evidence" value="ECO:0007669"/>
    <property type="project" value="TreeGrafter"/>
</dbReference>
<dbReference type="GO" id="GO:0005634">
    <property type="term" value="C:nucleus"/>
    <property type="evidence" value="ECO:0007669"/>
    <property type="project" value="TreeGrafter"/>
</dbReference>
<dbReference type="EMBL" id="LFJN01000002">
    <property type="protein sequence ID" value="KPI45120.1"/>
    <property type="molecule type" value="Genomic_DNA"/>
</dbReference>
<dbReference type="GO" id="GO:0000151">
    <property type="term" value="C:ubiquitin ligase complex"/>
    <property type="evidence" value="ECO:0007669"/>
    <property type="project" value="TreeGrafter"/>
</dbReference>
<dbReference type="GO" id="GO:0006513">
    <property type="term" value="P:protein monoubiquitination"/>
    <property type="evidence" value="ECO:0007669"/>
    <property type="project" value="TreeGrafter"/>
</dbReference>
<accession>A0A0N1HG83</accession>
<dbReference type="GO" id="GO:0031624">
    <property type="term" value="F:ubiquitin conjugating enzyme binding"/>
    <property type="evidence" value="ECO:0007669"/>
    <property type="project" value="TreeGrafter"/>
</dbReference>
<dbReference type="VEuPathDB" id="FungiDB:AB675_2584"/>
<dbReference type="OrthoDB" id="386949at2759"/>
<protein>
    <submittedName>
        <fullName evidence="2">Uncharacterized protein</fullName>
    </submittedName>
</protein>
<name>A0A0N1HG83_9EURO</name>
<sequence>MPELYVYAELLLHIRQLTLYASLSEDKHKGTQIFISSDKKVITAVYGDERASIYLPTQIKGTANVTFPLGKRTEFSTKLQIDDQNELQHAIETSSEIQVPCTATSLQPGVQLRCKACSAIVVEEGVIVQWKDLPSENWAELMDLWFCHKPHEHDHDHDDTKAAAASKGFADQSKILNERGTGMVDSLSFLIHGDDSKAIQSDDQDVSEIPPSLQVAAADQRPDLFLQHLHRRPAPPTHRTHHLTARCYPPSPPRESDSKSHSSPPPGLLLWIFNPDIYYSASRRRDPEPTVHRALKVFYQEVSDPAKLLDSHQSTLEELALPKPEYETFYKELVGSKDYMPVSARTFQDWQVGLLDRWEETASGLGAMDQNALNRAVEGDMELFKAAKVDLPGSEGLYD</sequence>
<evidence type="ECO:0000313" key="2">
    <source>
        <dbReference type="EMBL" id="KPI45120.1"/>
    </source>
</evidence>
<organism evidence="2 3">
    <name type="scientific">Cyphellophora attinorum</name>
    <dbReference type="NCBI Taxonomy" id="1664694"/>
    <lineage>
        <taxon>Eukaryota</taxon>
        <taxon>Fungi</taxon>
        <taxon>Dikarya</taxon>
        <taxon>Ascomycota</taxon>
        <taxon>Pezizomycotina</taxon>
        <taxon>Eurotiomycetes</taxon>
        <taxon>Chaetothyriomycetidae</taxon>
        <taxon>Chaetothyriales</taxon>
        <taxon>Cyphellophoraceae</taxon>
        <taxon>Cyphellophora</taxon>
    </lineage>
</organism>
<dbReference type="RefSeq" id="XP_018005083.1">
    <property type="nucleotide sequence ID" value="XM_018142567.1"/>
</dbReference>
<keyword evidence="3" id="KW-1185">Reference proteome</keyword>
<dbReference type="GO" id="GO:0005829">
    <property type="term" value="C:cytosol"/>
    <property type="evidence" value="ECO:0007669"/>
    <property type="project" value="TreeGrafter"/>
</dbReference>
<comment type="caution">
    <text evidence="2">The sequence shown here is derived from an EMBL/GenBank/DDBJ whole genome shotgun (WGS) entry which is preliminary data.</text>
</comment>
<dbReference type="Proteomes" id="UP000038010">
    <property type="component" value="Unassembled WGS sequence"/>
</dbReference>
<dbReference type="STRING" id="1664694.A0A0N1HG83"/>
<dbReference type="GO" id="GO:0051865">
    <property type="term" value="P:protein autoubiquitination"/>
    <property type="evidence" value="ECO:0007669"/>
    <property type="project" value="TreeGrafter"/>
</dbReference>
<dbReference type="GeneID" id="28734447"/>
<feature type="compositionally biased region" description="Basic residues" evidence="1">
    <location>
        <begin position="232"/>
        <end position="244"/>
    </location>
</feature>
<dbReference type="GO" id="GO:0030332">
    <property type="term" value="F:cyclin binding"/>
    <property type="evidence" value="ECO:0007669"/>
    <property type="project" value="TreeGrafter"/>
</dbReference>
<gene>
    <name evidence="2" type="ORF">AB675_2584</name>
</gene>
<dbReference type="GO" id="GO:0043161">
    <property type="term" value="P:proteasome-mediated ubiquitin-dependent protein catabolic process"/>
    <property type="evidence" value="ECO:0007669"/>
    <property type="project" value="TreeGrafter"/>
</dbReference>
<dbReference type="Pfam" id="PF09814">
    <property type="entry name" value="HECT_2"/>
    <property type="match status" value="2"/>
</dbReference>
<dbReference type="AlphaFoldDB" id="A0A0N1HG83"/>
<dbReference type="GO" id="GO:0061630">
    <property type="term" value="F:ubiquitin protein ligase activity"/>
    <property type="evidence" value="ECO:0007669"/>
    <property type="project" value="TreeGrafter"/>
</dbReference>
<reference evidence="2 3" key="1">
    <citation type="submission" date="2015-06" db="EMBL/GenBank/DDBJ databases">
        <title>Draft genome of the ant-associated black yeast Phialophora attae CBS 131958.</title>
        <authorList>
            <person name="Moreno L.F."/>
            <person name="Stielow B.J."/>
            <person name="de Hoog S."/>
            <person name="Vicente V.A."/>
            <person name="Weiss V.A."/>
            <person name="de Vries M."/>
            <person name="Cruz L.M."/>
            <person name="Souza E.M."/>
        </authorList>
    </citation>
    <scope>NUCLEOTIDE SEQUENCE [LARGE SCALE GENOMIC DNA]</scope>
    <source>
        <strain evidence="2 3">CBS 131958</strain>
    </source>
</reference>
<feature type="region of interest" description="Disordered" evidence="1">
    <location>
        <begin position="232"/>
        <end position="263"/>
    </location>
</feature>
<dbReference type="InterPro" id="IPR019193">
    <property type="entry name" value="UBQ-conj_enz_E2-bd_prot"/>
</dbReference>
<dbReference type="PANTHER" id="PTHR31531:SF2">
    <property type="entry name" value="E3 UBIQUITIN-PROTEIN LIGASE E3D"/>
    <property type="match status" value="1"/>
</dbReference>
<dbReference type="PANTHER" id="PTHR31531">
    <property type="entry name" value="E3 UBIQUITIN-PROTEIN LIGASE E3D FAMILY MEMBER"/>
    <property type="match status" value="1"/>
</dbReference>